<dbReference type="STRING" id="1454373.ACMU_14815"/>
<dbReference type="EMBL" id="JFKE01000005">
    <property type="protein sequence ID" value="KAJ55025.1"/>
    <property type="molecule type" value="Genomic_DNA"/>
</dbReference>
<comment type="caution">
    <text evidence="2">The sequence shown here is derived from an EMBL/GenBank/DDBJ whole genome shotgun (WGS) entry which is preliminary data.</text>
</comment>
<keyword evidence="1" id="KW-0732">Signal</keyword>
<proteinExistence type="predicted"/>
<dbReference type="RefSeq" id="WP_035260194.1">
    <property type="nucleotide sequence ID" value="NZ_JFKE01000005.1"/>
</dbReference>
<keyword evidence="3" id="KW-1185">Reference proteome</keyword>
<evidence type="ECO:0000313" key="3">
    <source>
        <dbReference type="Proteomes" id="UP000026249"/>
    </source>
</evidence>
<name>A0A037ZEY0_9RHOB</name>
<organism evidence="2 3">
    <name type="scientific">Actibacterium mucosum KCTC 23349</name>
    <dbReference type="NCBI Taxonomy" id="1454373"/>
    <lineage>
        <taxon>Bacteria</taxon>
        <taxon>Pseudomonadati</taxon>
        <taxon>Pseudomonadota</taxon>
        <taxon>Alphaproteobacteria</taxon>
        <taxon>Rhodobacterales</taxon>
        <taxon>Roseobacteraceae</taxon>
        <taxon>Actibacterium</taxon>
    </lineage>
</organism>
<dbReference type="OrthoDB" id="9810895at2"/>
<feature type="signal peptide" evidence="1">
    <location>
        <begin position="1"/>
        <end position="21"/>
    </location>
</feature>
<evidence type="ECO:0000256" key="1">
    <source>
        <dbReference type="SAM" id="SignalP"/>
    </source>
</evidence>
<evidence type="ECO:0000313" key="2">
    <source>
        <dbReference type="EMBL" id="KAJ55025.1"/>
    </source>
</evidence>
<reference evidence="2 3" key="1">
    <citation type="submission" date="2014-03" db="EMBL/GenBank/DDBJ databases">
        <title>Draft Genome Sequence of Actibacterium mucosum KCTC 23349, a Marine Alphaproteobacterium with Complex Ionic Requirements Isolated from Mediterranean Seawater at Malvarrosa Beach, Valencia, Spain.</title>
        <authorList>
            <person name="Arahal D.R."/>
            <person name="Shao Z."/>
            <person name="Lai Q."/>
            <person name="Pujalte M.J."/>
        </authorList>
    </citation>
    <scope>NUCLEOTIDE SEQUENCE [LARGE SCALE GENOMIC DNA]</scope>
    <source>
        <strain evidence="2 3">KCTC 23349</strain>
    </source>
</reference>
<feature type="chain" id="PRO_5001559494" evidence="1">
    <location>
        <begin position="22"/>
        <end position="99"/>
    </location>
</feature>
<dbReference type="AlphaFoldDB" id="A0A037ZEY0"/>
<gene>
    <name evidence="2" type="ORF">ACMU_14815</name>
</gene>
<dbReference type="Proteomes" id="UP000026249">
    <property type="component" value="Unassembled WGS sequence"/>
</dbReference>
<sequence>MKEFFAVTLCLGVLIAGSVRAQTMQSCGPRAAVLEQLQTKYGETRRAIGLGANSVMEVHANDQTGSWTITVTNADGVTCLVSSGQAFETMAAALPGQGA</sequence>
<protein>
    <submittedName>
        <fullName evidence="2">Uncharacterized protein</fullName>
    </submittedName>
</protein>
<accession>A0A037ZEY0</accession>